<reference evidence="1" key="1">
    <citation type="submission" date="2020-03" db="EMBL/GenBank/DDBJ databases">
        <title>The deep terrestrial virosphere.</title>
        <authorList>
            <person name="Holmfeldt K."/>
            <person name="Nilsson E."/>
            <person name="Simone D."/>
            <person name="Lopez-Fernandez M."/>
            <person name="Wu X."/>
            <person name="de Brujin I."/>
            <person name="Lundin D."/>
            <person name="Andersson A."/>
            <person name="Bertilsson S."/>
            <person name="Dopson M."/>
        </authorList>
    </citation>
    <scope>NUCLEOTIDE SEQUENCE</scope>
    <source>
        <strain evidence="1">MM171B01351</strain>
    </source>
</reference>
<dbReference type="PROSITE" id="PS51257">
    <property type="entry name" value="PROKAR_LIPOPROTEIN"/>
    <property type="match status" value="1"/>
</dbReference>
<accession>A0A6M3MC55</accession>
<evidence type="ECO:0000313" key="1">
    <source>
        <dbReference type="EMBL" id="QJB02362.1"/>
    </source>
</evidence>
<dbReference type="AlphaFoldDB" id="A0A6M3MC55"/>
<protein>
    <submittedName>
        <fullName evidence="1">Uncharacterized protein</fullName>
    </submittedName>
</protein>
<name>A0A6M3MC55_9ZZZZ</name>
<proteinExistence type="predicted"/>
<gene>
    <name evidence="1" type="ORF">MM171B01351_0013</name>
</gene>
<organism evidence="1">
    <name type="scientific">viral metagenome</name>
    <dbReference type="NCBI Taxonomy" id="1070528"/>
    <lineage>
        <taxon>unclassified sequences</taxon>
        <taxon>metagenomes</taxon>
        <taxon>organismal metagenomes</taxon>
    </lineage>
</organism>
<dbReference type="EMBL" id="MT143777">
    <property type="protein sequence ID" value="QJB02362.1"/>
    <property type="molecule type" value="Genomic_DNA"/>
</dbReference>
<sequence length="224" mass="24870">MIKHNALLVVGITLLAGCSTLQQVGSALDNMAANQRATAYASVEDKVLVDAFYVLTPEGAEQLTPTVTASNFEPYKLTANQLIMRRQELSASNMGEMHSLMARLSNDAENDGASVTFVNNARSRGNEVRVYRPAMTAFMNRLFAQPIKPLPQSAEWYDRDVSLVEYDPQGRPVALLLRAYQAQTSIGVNAYQYVQAITGAVPMRHFENNVSNRMLEDNQLRVLR</sequence>